<name>A0A1W2D5K0_9HYPH</name>
<evidence type="ECO:0000313" key="2">
    <source>
        <dbReference type="Proteomes" id="UP000192656"/>
    </source>
</evidence>
<reference evidence="1 2" key="1">
    <citation type="submission" date="2017-04" db="EMBL/GenBank/DDBJ databases">
        <authorList>
            <person name="Afonso C.L."/>
            <person name="Miller P.J."/>
            <person name="Scott M.A."/>
            <person name="Spackman E."/>
            <person name="Goraichik I."/>
            <person name="Dimitrov K.M."/>
            <person name="Suarez D.L."/>
            <person name="Swayne D.E."/>
        </authorList>
    </citation>
    <scope>NUCLEOTIDE SEQUENCE [LARGE SCALE GENOMIC DNA]</scope>
    <source>
        <strain evidence="1 2">CGMCC 1.10972</strain>
    </source>
</reference>
<gene>
    <name evidence="1" type="ORF">SAMN06297251_112125</name>
</gene>
<accession>A0A1W2D5K0</accession>
<organism evidence="1 2">
    <name type="scientific">Fulvimarina manganoxydans</name>
    <dbReference type="NCBI Taxonomy" id="937218"/>
    <lineage>
        <taxon>Bacteria</taxon>
        <taxon>Pseudomonadati</taxon>
        <taxon>Pseudomonadota</taxon>
        <taxon>Alphaproteobacteria</taxon>
        <taxon>Hyphomicrobiales</taxon>
        <taxon>Aurantimonadaceae</taxon>
        <taxon>Fulvimarina</taxon>
    </lineage>
</organism>
<dbReference type="EMBL" id="FWXR01000012">
    <property type="protein sequence ID" value="SMC92342.1"/>
    <property type="molecule type" value="Genomic_DNA"/>
</dbReference>
<keyword evidence="2" id="KW-1185">Reference proteome</keyword>
<proteinExistence type="predicted"/>
<protein>
    <submittedName>
        <fullName evidence="1">Uncharacterized protein</fullName>
    </submittedName>
</protein>
<sequence length="67" mass="8106">MARRTEQRFIIERVLKDGDLRDEVFAELTDLGWAKRLFHAITMHEPYDGFILRHGARIMKRWPPERL</sequence>
<dbReference type="AlphaFoldDB" id="A0A1W2D5K0"/>
<dbReference type="RefSeq" id="WP_084410771.1">
    <property type="nucleotide sequence ID" value="NZ_FWXR01000012.1"/>
</dbReference>
<dbReference type="OrthoDB" id="7917136at2"/>
<dbReference type="Proteomes" id="UP000192656">
    <property type="component" value="Unassembled WGS sequence"/>
</dbReference>
<evidence type="ECO:0000313" key="1">
    <source>
        <dbReference type="EMBL" id="SMC92342.1"/>
    </source>
</evidence>